<organism evidence="1 2">
    <name type="scientific">Gordonia otitidis (strain DSM 44809 / CCUG 52243 / JCM 12355 / NBRC 100426 / IFM 10032)</name>
    <dbReference type="NCBI Taxonomy" id="1108044"/>
    <lineage>
        <taxon>Bacteria</taxon>
        <taxon>Bacillati</taxon>
        <taxon>Actinomycetota</taxon>
        <taxon>Actinomycetes</taxon>
        <taxon>Mycobacteriales</taxon>
        <taxon>Gordoniaceae</taxon>
        <taxon>Gordonia</taxon>
    </lineage>
</organism>
<proteinExistence type="predicted"/>
<evidence type="ECO:0000313" key="2">
    <source>
        <dbReference type="Proteomes" id="UP000005038"/>
    </source>
</evidence>
<keyword evidence="2" id="KW-1185">Reference proteome</keyword>
<evidence type="ECO:0008006" key="3">
    <source>
        <dbReference type="Google" id="ProtNLM"/>
    </source>
</evidence>
<evidence type="ECO:0000313" key="1">
    <source>
        <dbReference type="EMBL" id="GAB36340.1"/>
    </source>
</evidence>
<gene>
    <name evidence="1" type="ORF">GOOTI_207_00250</name>
</gene>
<dbReference type="AlphaFoldDB" id="H5TS82"/>
<reference evidence="1" key="1">
    <citation type="submission" date="2012-02" db="EMBL/GenBank/DDBJ databases">
        <title>Whole genome shotgun sequence of Gordonia otitidis NBRC 100426.</title>
        <authorList>
            <person name="Yoshida I."/>
            <person name="Hosoyama A."/>
            <person name="Tsuchikane K."/>
            <person name="Katsumata H."/>
            <person name="Yamazaki S."/>
            <person name="Fujita N."/>
        </authorList>
    </citation>
    <scope>NUCLEOTIDE SEQUENCE [LARGE SCALE GENOMIC DNA]</scope>
    <source>
        <strain evidence="1">NBRC 100426</strain>
    </source>
</reference>
<dbReference type="Proteomes" id="UP000005038">
    <property type="component" value="Unassembled WGS sequence"/>
</dbReference>
<protein>
    <recommendedName>
        <fullName evidence="3">AAA+ ATPase domain-containing protein</fullName>
    </recommendedName>
</protein>
<accession>H5TS82</accession>
<dbReference type="RefSeq" id="WP_007240522.1">
    <property type="nucleotide sequence ID" value="NZ_BAFB01000207.1"/>
</dbReference>
<sequence length="263" mass="28452">MNITVASCSGCGGEVRRLGAPQRAVLCPECCRRQVDVDDYALIDDNARAMLGNRLAAFDTAGGYGLQPFKPSPSPARWEQISEQCVRQHVQHLNTVAPGRTGVLFIGPTGIGKTRAALSIARRIAETRPQGVWVLSETELLNPSIPPWELTGHIQRAIGGRHTLIVDDIGTAARPVDQVMAAWKSVVDALFAASTPILFVGTTNRTTWDGLTDWMGAQATSRLMSFTSLATTGWTDHRSGLEHTAWRSLLTRPRTRSQAGGPS</sequence>
<dbReference type="Gene3D" id="3.40.50.300">
    <property type="entry name" value="P-loop containing nucleotide triphosphate hydrolases"/>
    <property type="match status" value="1"/>
</dbReference>
<dbReference type="OrthoDB" id="4774114at2"/>
<name>H5TS82_GORO1</name>
<comment type="caution">
    <text evidence="1">The sequence shown here is derived from an EMBL/GenBank/DDBJ whole genome shotgun (WGS) entry which is preliminary data.</text>
</comment>
<dbReference type="SUPFAM" id="SSF52540">
    <property type="entry name" value="P-loop containing nucleoside triphosphate hydrolases"/>
    <property type="match status" value="1"/>
</dbReference>
<dbReference type="STRING" id="1108044.GOOTI_207_00250"/>
<dbReference type="InterPro" id="IPR027417">
    <property type="entry name" value="P-loop_NTPase"/>
</dbReference>
<dbReference type="EMBL" id="BAFB01000207">
    <property type="protein sequence ID" value="GAB36340.1"/>
    <property type="molecule type" value="Genomic_DNA"/>
</dbReference>